<feature type="domain" description="Tify" evidence="9">
    <location>
        <begin position="456"/>
        <end position="511"/>
    </location>
</feature>
<evidence type="ECO:0000256" key="6">
    <source>
        <dbReference type="SAM" id="Coils"/>
    </source>
</evidence>
<organism evidence="11 12">
    <name type="scientific">Xanthoceras sorbifolium</name>
    <dbReference type="NCBI Taxonomy" id="99658"/>
    <lineage>
        <taxon>Eukaryota</taxon>
        <taxon>Viridiplantae</taxon>
        <taxon>Streptophyta</taxon>
        <taxon>Embryophyta</taxon>
        <taxon>Tracheophyta</taxon>
        <taxon>Spermatophyta</taxon>
        <taxon>Magnoliopsida</taxon>
        <taxon>eudicotyledons</taxon>
        <taxon>Gunneridae</taxon>
        <taxon>Pentapetalae</taxon>
        <taxon>rosids</taxon>
        <taxon>malvids</taxon>
        <taxon>Sapindales</taxon>
        <taxon>Sapindaceae</taxon>
        <taxon>Xanthoceroideae</taxon>
        <taxon>Xanthoceras</taxon>
    </lineage>
</organism>
<evidence type="ECO:0000256" key="3">
    <source>
        <dbReference type="ARBA" id="ARBA00022771"/>
    </source>
</evidence>
<dbReference type="Proteomes" id="UP000827721">
    <property type="component" value="Unassembled WGS sequence"/>
</dbReference>
<dbReference type="Gene3D" id="3.30.40.10">
    <property type="entry name" value="Zinc/RING finger domain, C3HC4 (zinc finger)"/>
    <property type="match status" value="2"/>
</dbReference>
<keyword evidence="8" id="KW-0472">Membrane</keyword>
<feature type="coiled-coil region" evidence="6">
    <location>
        <begin position="173"/>
        <end position="231"/>
    </location>
</feature>
<evidence type="ECO:0000256" key="2">
    <source>
        <dbReference type="ARBA" id="ARBA00022723"/>
    </source>
</evidence>
<feature type="transmembrane region" description="Helical" evidence="8">
    <location>
        <begin position="756"/>
        <end position="778"/>
    </location>
</feature>
<dbReference type="Pfam" id="PF16135">
    <property type="entry name" value="TDBD"/>
    <property type="match status" value="2"/>
</dbReference>
<evidence type="ECO:0000256" key="5">
    <source>
        <dbReference type="ARBA" id="ARBA00023242"/>
    </source>
</evidence>
<dbReference type="SUPFAM" id="SSF55729">
    <property type="entry name" value="Acyl-CoA N-acyltransferases (Nat)"/>
    <property type="match status" value="1"/>
</dbReference>
<feature type="domain" description="Tify" evidence="9">
    <location>
        <begin position="623"/>
        <end position="667"/>
    </location>
</feature>
<keyword evidence="4" id="KW-0862">Zinc</keyword>
<feature type="compositionally biased region" description="Basic and acidic residues" evidence="7">
    <location>
        <begin position="396"/>
        <end position="405"/>
    </location>
</feature>
<feature type="region of interest" description="Disordered" evidence="7">
    <location>
        <begin position="379"/>
        <end position="412"/>
    </location>
</feature>
<accession>A0ABQ8HJ82</accession>
<dbReference type="InterPro" id="IPR016181">
    <property type="entry name" value="Acyl_CoA_acyltransferase"/>
</dbReference>
<protein>
    <recommendedName>
        <fullName evidence="13">Acyl-CoA N-acyltransferase</fullName>
    </recommendedName>
</protein>
<evidence type="ECO:0000256" key="1">
    <source>
        <dbReference type="ARBA" id="ARBA00004123"/>
    </source>
</evidence>
<keyword evidence="5" id="KW-0539">Nucleus</keyword>
<dbReference type="PANTHER" id="PTHR47025:SF2">
    <property type="entry name" value="AUTOIMMUNE REGULATOR"/>
    <property type="match status" value="1"/>
</dbReference>
<keyword evidence="2" id="KW-0479">Metal-binding</keyword>
<evidence type="ECO:0000256" key="8">
    <source>
        <dbReference type="SAM" id="Phobius"/>
    </source>
</evidence>
<keyword evidence="8" id="KW-1133">Transmembrane helix</keyword>
<dbReference type="SUPFAM" id="SSF57903">
    <property type="entry name" value="FYVE/PHD zinc finger"/>
    <property type="match status" value="1"/>
</dbReference>
<dbReference type="InterPro" id="IPR013083">
    <property type="entry name" value="Znf_RING/FYVE/PHD"/>
</dbReference>
<keyword evidence="6" id="KW-0175">Coiled coil</keyword>
<name>A0ABQ8HJ82_9ROSI</name>
<gene>
    <name evidence="11" type="ORF">JRO89_XS10G0178400</name>
</gene>
<evidence type="ECO:0000259" key="10">
    <source>
        <dbReference type="Pfam" id="PF23209"/>
    </source>
</evidence>
<dbReference type="InterPro" id="IPR056511">
    <property type="entry name" value="IDM1_C"/>
</dbReference>
<comment type="subcellular location">
    <subcellularLocation>
        <location evidence="1">Nucleus</location>
    </subcellularLocation>
</comment>
<dbReference type="Pfam" id="PF23209">
    <property type="entry name" value="IDM1_C"/>
    <property type="match status" value="1"/>
</dbReference>
<keyword evidence="3" id="KW-0863">Zinc-finger</keyword>
<evidence type="ECO:0000259" key="9">
    <source>
        <dbReference type="Pfam" id="PF16135"/>
    </source>
</evidence>
<evidence type="ECO:0000313" key="11">
    <source>
        <dbReference type="EMBL" id="KAH7561135.1"/>
    </source>
</evidence>
<feature type="domain" description="Increased DNA methylation 1 C-terminal" evidence="10">
    <location>
        <begin position="883"/>
        <end position="1020"/>
    </location>
</feature>
<keyword evidence="12" id="KW-1185">Reference proteome</keyword>
<evidence type="ECO:0000256" key="7">
    <source>
        <dbReference type="SAM" id="MobiDB-lite"/>
    </source>
</evidence>
<dbReference type="EMBL" id="JAFEMO010000010">
    <property type="protein sequence ID" value="KAH7561135.1"/>
    <property type="molecule type" value="Genomic_DNA"/>
</dbReference>
<comment type="caution">
    <text evidence="11">The sequence shown here is derived from an EMBL/GenBank/DDBJ whole genome shotgun (WGS) entry which is preliminary data.</text>
</comment>
<dbReference type="InterPro" id="IPR011011">
    <property type="entry name" value="Znf_FYVE_PHD"/>
</dbReference>
<evidence type="ECO:0008006" key="13">
    <source>
        <dbReference type="Google" id="ProtNLM"/>
    </source>
</evidence>
<proteinExistence type="predicted"/>
<evidence type="ECO:0000313" key="12">
    <source>
        <dbReference type="Proteomes" id="UP000827721"/>
    </source>
</evidence>
<sequence length="1026" mass="114281">MANGAGSEDKYVMRSKVRPGSKREFAFALKTQSEFGSLGRTRSRKTQNNAGSGPGSASPQDRNLRTYVSRKKRREDKDAVVGLDMPVFEQLVCEEDVEKDQEGRNDFEKAVVVGEKEVLMNVYEGLSECDQVEEENSEPENAVIDVEKQNNVDFLRGLMEITEDGSEGSEESEEMIREKVNELENVLLDLDKEKNDEFDQVLMDVEGVRCQEMHKEEVNELEKTVIGVQEEKHGKFDDVLMDSEEIRCEEMHGEDVNAPEKAIFVYVVEDKKSEPENAVIDEGGKALMCAEEDKCEEMLDKKENEPEKVIGVGDEKKDDTESRLAENMFVEGPVERKESHNLCEEGPGAIEPVVVGGNDEDKAANGIVDRPVRRFTRSLLQPKVDSAKKPAVNNVGKEKDAKTPDGDDDGAASASAKKAVRKFYTKLKDFLDLGLLEGMPVKYVRNAKGKGPGLQGVIKGSGILCFCDDCKGNEVVSPNAFEIHAGSSNKRPPEYIYLENGKTLRDVMNACKDSPLETLEEAFQMVVGSSAKTNTFCLNCRGPITESGTGVSALLCHTCMELKESQIGAVGLTDTSEGCSTAIISRDLRMHKLVFEEGGLLDGTEVAYFVRGQVVAMKPSYKKGFGILCCCCNSEVSPSQFEAHAGWASRRKPFQHIYTSNGVSLHELSLVLSRERKISSKENDDLCGMCMDGGDLLCCDTCPRAFHLAGRVPGVDPTDQITNRCIRIVENPDTELGGCVLCRGRDFCKSRFGRRTVMLCDQVFFFFLFIIILIFVLCEREYHVGCLKDNGMEDLKELPKGKWLCCAECKRINLALQKLIDRGEEKLPVASLNVIKRQHVEGDSDSAADPDVRWRVLRGKKMGTSDGTRVLLSKAVAIFHDRFDPIIETASKHDLIPSMVYGRSHKGQDYHGMYCAVLTVNQVVVSAGIFRIFGQEVAELPLVATSLDWQGQGYFQSLFSCIEKLLGYLNVKNLVLPSASHAESIWTNKFGFNKMTEDEQNAYRNDYPLMIFQGTTMLQKTEMYRD</sequence>
<keyword evidence="8" id="KW-0812">Transmembrane</keyword>
<evidence type="ECO:0000256" key="4">
    <source>
        <dbReference type="ARBA" id="ARBA00022833"/>
    </source>
</evidence>
<feature type="region of interest" description="Disordered" evidence="7">
    <location>
        <begin position="36"/>
        <end position="71"/>
    </location>
</feature>
<dbReference type="PANTHER" id="PTHR47025">
    <property type="entry name" value="AUTOIMMUNE REGULATOR"/>
    <property type="match status" value="1"/>
</dbReference>
<feature type="compositionally biased region" description="Polar residues" evidence="7">
    <location>
        <begin position="46"/>
        <end position="61"/>
    </location>
</feature>
<dbReference type="InterPro" id="IPR032308">
    <property type="entry name" value="TDBD"/>
</dbReference>
<reference evidence="11 12" key="1">
    <citation type="submission" date="2021-02" db="EMBL/GenBank/DDBJ databases">
        <title>Plant Genome Project.</title>
        <authorList>
            <person name="Zhang R.-G."/>
        </authorList>
    </citation>
    <scope>NUCLEOTIDE SEQUENCE [LARGE SCALE GENOMIC DNA]</scope>
    <source>
        <tissue evidence="11">Leaves</tissue>
    </source>
</reference>